<comment type="caution">
    <text evidence="1">The sequence shown here is derived from an EMBL/GenBank/DDBJ whole genome shotgun (WGS) entry which is preliminary data.</text>
</comment>
<gene>
    <name evidence="1" type="ORF">ACFFGN_18980</name>
</gene>
<protein>
    <recommendedName>
        <fullName evidence="3">XRE family transcriptional regulator</fullName>
    </recommendedName>
</protein>
<accession>A0ABV6QNR3</accession>
<dbReference type="EMBL" id="JBHLTC010000022">
    <property type="protein sequence ID" value="MFC0626170.1"/>
    <property type="molecule type" value="Genomic_DNA"/>
</dbReference>
<name>A0ABV6QNR3_9ACTN</name>
<keyword evidence="2" id="KW-1185">Reference proteome</keyword>
<evidence type="ECO:0000313" key="1">
    <source>
        <dbReference type="EMBL" id="MFC0626170.1"/>
    </source>
</evidence>
<proteinExistence type="predicted"/>
<dbReference type="RefSeq" id="WP_380049348.1">
    <property type="nucleotide sequence ID" value="NZ_JBHLTC010000022.1"/>
</dbReference>
<reference evidence="1 2" key="1">
    <citation type="submission" date="2024-09" db="EMBL/GenBank/DDBJ databases">
        <authorList>
            <person name="Sun Q."/>
            <person name="Mori K."/>
        </authorList>
    </citation>
    <scope>NUCLEOTIDE SEQUENCE [LARGE SCALE GENOMIC DNA]</scope>
    <source>
        <strain evidence="1 2">CGMCC 1.15906</strain>
    </source>
</reference>
<evidence type="ECO:0008006" key="3">
    <source>
        <dbReference type="Google" id="ProtNLM"/>
    </source>
</evidence>
<organism evidence="1 2">
    <name type="scientific">Kribbella deserti</name>
    <dbReference type="NCBI Taxonomy" id="1926257"/>
    <lineage>
        <taxon>Bacteria</taxon>
        <taxon>Bacillati</taxon>
        <taxon>Actinomycetota</taxon>
        <taxon>Actinomycetes</taxon>
        <taxon>Propionibacteriales</taxon>
        <taxon>Kribbellaceae</taxon>
        <taxon>Kribbella</taxon>
    </lineage>
</organism>
<sequence length="84" mass="9391">MSEIPTYPPGSPAAEVLALLSENFSWRVMPESEVGAQTRQRYVALQEIGRRIGIPDSVIQAIDEQHSKTADAWLAFIRLPETRP</sequence>
<evidence type="ECO:0000313" key="2">
    <source>
        <dbReference type="Proteomes" id="UP001589890"/>
    </source>
</evidence>
<dbReference type="Proteomes" id="UP001589890">
    <property type="component" value="Unassembled WGS sequence"/>
</dbReference>